<dbReference type="AlphaFoldDB" id="A0A7C2XNQ3"/>
<dbReference type="Gene3D" id="3.40.109.40">
    <property type="match status" value="1"/>
</dbReference>
<dbReference type="InterPro" id="IPR037010">
    <property type="entry name" value="VitB12-dep_Met_synth_activ_sf"/>
</dbReference>
<feature type="domain" description="AdoMet activation" evidence="1">
    <location>
        <begin position="118"/>
        <end position="228"/>
    </location>
</feature>
<sequence length="255" mass="28155">MIKTRKPVSLQGPLPVNHPLPKVAGIRPDPDGRVLSFAPGFDRDFVERLLGRRRRQKLSRSTARRITIQETEIPGLLKPRLVQQLVQPVALDGNILLGEGLLLKNPKLVQALQDAVAVSCFVATIGPDLDRRIDKLQHQGRLANAAVLDALGSGAVERVADQFQKQVAAEYQGQGLVVGPRFSPGYCDWPLTDQPGLFSLLDHKQIGVELDRSCLMQPRKSISAIFGLYPATKAPADRNLIPCRRCKKQNCIARR</sequence>
<reference evidence="2" key="1">
    <citation type="journal article" date="2020" name="mSystems">
        <title>Genome- and Community-Level Interaction Insights into Carbon Utilization and Element Cycling Functions of Hydrothermarchaeota in Hydrothermal Sediment.</title>
        <authorList>
            <person name="Zhou Z."/>
            <person name="Liu Y."/>
            <person name="Xu W."/>
            <person name="Pan J."/>
            <person name="Luo Z.H."/>
            <person name="Li M."/>
        </authorList>
    </citation>
    <scope>NUCLEOTIDE SEQUENCE [LARGE SCALE GENOMIC DNA]</scope>
    <source>
        <strain evidence="2">SpSt-1224</strain>
    </source>
</reference>
<dbReference type="GO" id="GO:0008705">
    <property type="term" value="F:methionine synthase activity"/>
    <property type="evidence" value="ECO:0007669"/>
    <property type="project" value="InterPro"/>
</dbReference>
<dbReference type="SUPFAM" id="SSF56507">
    <property type="entry name" value="Methionine synthase activation domain-like"/>
    <property type="match status" value="1"/>
</dbReference>
<evidence type="ECO:0000259" key="1">
    <source>
        <dbReference type="Pfam" id="PF02965"/>
    </source>
</evidence>
<accession>A0A7C2XNQ3</accession>
<organism evidence="2">
    <name type="scientific">Desulfurivibrio alkaliphilus</name>
    <dbReference type="NCBI Taxonomy" id="427923"/>
    <lineage>
        <taxon>Bacteria</taxon>
        <taxon>Pseudomonadati</taxon>
        <taxon>Thermodesulfobacteriota</taxon>
        <taxon>Desulfobulbia</taxon>
        <taxon>Desulfobulbales</taxon>
        <taxon>Desulfobulbaceae</taxon>
        <taxon>Desulfurivibrio</taxon>
    </lineage>
</organism>
<dbReference type="Pfam" id="PF02965">
    <property type="entry name" value="Met_synt_B12"/>
    <property type="match status" value="1"/>
</dbReference>
<name>A0A7C2XNQ3_9BACT</name>
<dbReference type="EMBL" id="DSDS01000093">
    <property type="protein sequence ID" value="HET97856.1"/>
    <property type="molecule type" value="Genomic_DNA"/>
</dbReference>
<dbReference type="InterPro" id="IPR004223">
    <property type="entry name" value="VitB12-dep_Met_synth_activ_dom"/>
</dbReference>
<protein>
    <recommendedName>
        <fullName evidence="1">AdoMet activation domain-containing protein</fullName>
    </recommendedName>
</protein>
<comment type="caution">
    <text evidence="2">The sequence shown here is derived from an EMBL/GenBank/DDBJ whole genome shotgun (WGS) entry which is preliminary data.</text>
</comment>
<gene>
    <name evidence="2" type="ORF">ENN98_04050</name>
</gene>
<proteinExistence type="predicted"/>
<evidence type="ECO:0000313" key="2">
    <source>
        <dbReference type="EMBL" id="HET97856.1"/>
    </source>
</evidence>
<dbReference type="Proteomes" id="UP000885986">
    <property type="component" value="Unassembled WGS sequence"/>
</dbReference>